<protein>
    <recommendedName>
        <fullName evidence="8">ABC3 transporter permease C-terminal domain-containing protein</fullName>
    </recommendedName>
</protein>
<proteinExistence type="inferred from homology"/>
<keyword evidence="10" id="KW-1185">Reference proteome</keyword>
<evidence type="ECO:0000256" key="7">
    <source>
        <dbReference type="SAM" id="Phobius"/>
    </source>
</evidence>
<comment type="similarity">
    <text evidence="2">Belongs to the ABC-4 integral membrane protein family. LolC/E subfamily.</text>
</comment>
<organism evidence="9 10">
    <name type="scientific">Candidatus Thiomargarita nelsonii</name>
    <dbReference type="NCBI Taxonomy" id="1003181"/>
    <lineage>
        <taxon>Bacteria</taxon>
        <taxon>Pseudomonadati</taxon>
        <taxon>Pseudomonadota</taxon>
        <taxon>Gammaproteobacteria</taxon>
        <taxon>Thiotrichales</taxon>
        <taxon>Thiotrichaceae</taxon>
        <taxon>Thiomargarita</taxon>
    </lineage>
</organism>
<dbReference type="InterPro" id="IPR003838">
    <property type="entry name" value="ABC3_permease_C"/>
</dbReference>
<keyword evidence="6 7" id="KW-0472">Membrane</keyword>
<evidence type="ECO:0000259" key="8">
    <source>
        <dbReference type="Pfam" id="PF02687"/>
    </source>
</evidence>
<evidence type="ECO:0000256" key="1">
    <source>
        <dbReference type="ARBA" id="ARBA00004651"/>
    </source>
</evidence>
<evidence type="ECO:0000256" key="6">
    <source>
        <dbReference type="ARBA" id="ARBA00023136"/>
    </source>
</evidence>
<gene>
    <name evidence="9" type="ORF">PN36_02255</name>
</gene>
<sequence>MNTQPKGVIARLAVLDLRHEWILTLCMVLAIAAILAPLLVLLGLKHGTIQTMRDRLIEDPVNREIKPARTLRLTTQWFDEFKQRPEVEFIIPTILRGSSIVRLSSPEKRLVLDLVPTAPGDPLLLENEGIIPKEGECVLSYAAAEKLGVKKGSRLTAKITRTRNRRREYERTDLRVVAILDPRADVLDRVYMPFEFVNDVEAYREGRAVPKRDWSGGKALPPLSYDGLWVLVPQPFTSIQETILTIGTGLAEIKKLKAAQFRQLLGFSLPDNYHAYQLLARGSPIMMSSIKSVKNKLRGKSAIVLPFAQEIEIKRANGEKIKVVGLSLDESQTTDLGLPALPWGTFEASADFSKQGQILFDLPDQESIKVTAPILESEIEFPLTRRGASFGDYAIVPVELLGTLRTGQSSKILFDKTQETFLLAKAGYRGFRLYARSIDDVPILYQDFIAQDIDVITKVQEIEKVKVLDRGLTRIFWLVAIIGIAGGMAALIASLYASVERKKRDISVLRLMGLSRLEVFQFPIYQGIIIAILSVIMAIGGYALLSSIINFVFSADLKMGQKICNLPINYFVFTFIVTCLIAALSSMLAAWKTTQIDPAEAIREE</sequence>
<dbReference type="Proteomes" id="UP000030428">
    <property type="component" value="Unassembled WGS sequence"/>
</dbReference>
<evidence type="ECO:0000256" key="2">
    <source>
        <dbReference type="ARBA" id="ARBA00005236"/>
    </source>
</evidence>
<evidence type="ECO:0000313" key="10">
    <source>
        <dbReference type="Proteomes" id="UP000030428"/>
    </source>
</evidence>
<feature type="transmembrane region" description="Helical" evidence="7">
    <location>
        <begin position="519"/>
        <end position="545"/>
    </location>
</feature>
<feature type="transmembrane region" description="Helical" evidence="7">
    <location>
        <begin position="566"/>
        <end position="591"/>
    </location>
</feature>
<dbReference type="GO" id="GO:0098797">
    <property type="term" value="C:plasma membrane protein complex"/>
    <property type="evidence" value="ECO:0007669"/>
    <property type="project" value="TreeGrafter"/>
</dbReference>
<feature type="transmembrane region" description="Helical" evidence="7">
    <location>
        <begin position="475"/>
        <end position="499"/>
    </location>
</feature>
<dbReference type="PANTHER" id="PTHR30489">
    <property type="entry name" value="LIPOPROTEIN-RELEASING SYSTEM TRANSMEMBRANE PROTEIN LOLE"/>
    <property type="match status" value="1"/>
</dbReference>
<evidence type="ECO:0000256" key="3">
    <source>
        <dbReference type="ARBA" id="ARBA00022475"/>
    </source>
</evidence>
<evidence type="ECO:0000313" key="9">
    <source>
        <dbReference type="EMBL" id="TGO03686.1"/>
    </source>
</evidence>
<dbReference type="InterPro" id="IPR051447">
    <property type="entry name" value="Lipoprotein-release_system"/>
</dbReference>
<keyword evidence="4 7" id="KW-0812">Transmembrane</keyword>
<comment type="subcellular location">
    <subcellularLocation>
        <location evidence="1">Cell membrane</location>
        <topology evidence="1">Multi-pass membrane protein</topology>
    </subcellularLocation>
</comment>
<keyword evidence="5 7" id="KW-1133">Transmembrane helix</keyword>
<evidence type="ECO:0000256" key="5">
    <source>
        <dbReference type="ARBA" id="ARBA00022989"/>
    </source>
</evidence>
<dbReference type="AlphaFoldDB" id="A0A4E0RL92"/>
<reference evidence="9 10" key="1">
    <citation type="journal article" date="2016" name="Front. Microbiol.">
        <title>Single-Cell (Meta-)Genomics of a Dimorphic Candidatus Thiomargarita nelsonii Reveals Genomic Plasticity.</title>
        <authorList>
            <person name="Flood B.E."/>
            <person name="Fliss P."/>
            <person name="Jones D.S."/>
            <person name="Dick G.J."/>
            <person name="Jain S."/>
            <person name="Kaster A.K."/>
            <person name="Winkel M."/>
            <person name="Mussmann M."/>
            <person name="Bailey J."/>
        </authorList>
    </citation>
    <scope>NUCLEOTIDE SEQUENCE [LARGE SCALE GENOMIC DNA]</scope>
    <source>
        <strain evidence="9">Hydrate Ridge</strain>
    </source>
</reference>
<dbReference type="PANTHER" id="PTHR30489:SF0">
    <property type="entry name" value="LIPOPROTEIN-RELEASING SYSTEM TRANSMEMBRANE PROTEIN LOLE"/>
    <property type="match status" value="1"/>
</dbReference>
<evidence type="ECO:0000256" key="4">
    <source>
        <dbReference type="ARBA" id="ARBA00022692"/>
    </source>
</evidence>
<accession>A0A4E0RL92</accession>
<keyword evidence="3" id="KW-1003">Cell membrane</keyword>
<feature type="domain" description="ABC3 transporter permease C-terminal" evidence="8">
    <location>
        <begin position="478"/>
        <end position="598"/>
    </location>
</feature>
<dbReference type="Pfam" id="PF02687">
    <property type="entry name" value="FtsX"/>
    <property type="match status" value="1"/>
</dbReference>
<name>A0A4E0RL92_9GAMM</name>
<comment type="caution">
    <text evidence="9">The sequence shown here is derived from an EMBL/GenBank/DDBJ whole genome shotgun (WGS) entry which is preliminary data.</text>
</comment>
<dbReference type="EMBL" id="JSZA02000005">
    <property type="protein sequence ID" value="TGO03686.1"/>
    <property type="molecule type" value="Genomic_DNA"/>
</dbReference>
<dbReference type="GO" id="GO:0044874">
    <property type="term" value="P:lipoprotein localization to outer membrane"/>
    <property type="evidence" value="ECO:0007669"/>
    <property type="project" value="TreeGrafter"/>
</dbReference>
<feature type="transmembrane region" description="Helical" evidence="7">
    <location>
        <begin position="21"/>
        <end position="44"/>
    </location>
</feature>